<proteinExistence type="predicted"/>
<feature type="chain" id="PRO_5044312049" description="Gel scht" evidence="1">
    <location>
        <begin position="24"/>
        <end position="150"/>
    </location>
</feature>
<accession>A0AB38CEM0</accession>
<dbReference type="EMBL" id="FPKH01000007">
    <property type="protein sequence ID" value="SFY19052.1"/>
    <property type="molecule type" value="Genomic_DNA"/>
</dbReference>
<dbReference type="RefSeq" id="WP_034759370.1">
    <property type="nucleotide sequence ID" value="NZ_FPKH01000007.1"/>
</dbReference>
<name>A0AB38CEM0_9BURK</name>
<keyword evidence="1" id="KW-0732">Signal</keyword>
<gene>
    <name evidence="2" type="ORF">SAMN03097694_4960</name>
</gene>
<dbReference type="AlphaFoldDB" id="A0AB38CEM0"/>
<evidence type="ECO:0000313" key="2">
    <source>
        <dbReference type="EMBL" id="SFY19052.1"/>
    </source>
</evidence>
<evidence type="ECO:0000313" key="3">
    <source>
        <dbReference type="Proteomes" id="UP000182489"/>
    </source>
</evidence>
<reference evidence="2 3" key="1">
    <citation type="submission" date="2016-11" db="EMBL/GenBank/DDBJ databases">
        <authorList>
            <person name="Varghese N."/>
            <person name="Submissions S."/>
        </authorList>
    </citation>
    <scope>NUCLEOTIDE SEQUENCE [LARGE SCALE GENOMIC DNA]</scope>
    <source>
        <strain evidence="2 3">NFR18</strain>
    </source>
</reference>
<sequence>MHTKRFLPLAAALFALVAGTAHAQTVAAPQTTGSVRVSSNAYYHVTAQEASEIERQYRLSNGQRLEVRQQDSHFYGRLIDDREMQPKPSVRILPIGAGKFATQKGATFAFSNAGEQVTIDNAQLLSGLRLPDDTRSISGVSVNSVRLVSR</sequence>
<protein>
    <recommendedName>
        <fullName evidence="4">Gel scht</fullName>
    </recommendedName>
</protein>
<evidence type="ECO:0000256" key="1">
    <source>
        <dbReference type="SAM" id="SignalP"/>
    </source>
</evidence>
<dbReference type="Proteomes" id="UP000182489">
    <property type="component" value="Unassembled WGS sequence"/>
</dbReference>
<organism evidence="2 3">
    <name type="scientific">Janthinobacterium lividum</name>
    <dbReference type="NCBI Taxonomy" id="29581"/>
    <lineage>
        <taxon>Bacteria</taxon>
        <taxon>Pseudomonadati</taxon>
        <taxon>Pseudomonadota</taxon>
        <taxon>Betaproteobacteria</taxon>
        <taxon>Burkholderiales</taxon>
        <taxon>Oxalobacteraceae</taxon>
        <taxon>Janthinobacterium</taxon>
    </lineage>
</organism>
<evidence type="ECO:0008006" key="4">
    <source>
        <dbReference type="Google" id="ProtNLM"/>
    </source>
</evidence>
<feature type="signal peptide" evidence="1">
    <location>
        <begin position="1"/>
        <end position="23"/>
    </location>
</feature>
<comment type="caution">
    <text evidence="2">The sequence shown here is derived from an EMBL/GenBank/DDBJ whole genome shotgun (WGS) entry which is preliminary data.</text>
</comment>